<dbReference type="SUPFAM" id="SSF88723">
    <property type="entry name" value="PIN domain-like"/>
    <property type="match status" value="1"/>
</dbReference>
<evidence type="ECO:0000256" key="1">
    <source>
        <dbReference type="ARBA" id="ARBA00022723"/>
    </source>
</evidence>
<proteinExistence type="predicted"/>
<evidence type="ECO:0000313" key="6">
    <source>
        <dbReference type="Proteomes" id="UP000189580"/>
    </source>
</evidence>
<protein>
    <submittedName>
        <fullName evidence="5">Exodeoxyribonuclease DIN7</fullName>
    </submittedName>
</protein>
<dbReference type="InterPro" id="IPR008918">
    <property type="entry name" value="HhH2"/>
</dbReference>
<dbReference type="Gene3D" id="3.40.50.1010">
    <property type="entry name" value="5'-nuclease"/>
    <property type="match status" value="1"/>
</dbReference>
<dbReference type="AlphaFoldDB" id="A0A167FLR7"/>
<dbReference type="SMART" id="SM00279">
    <property type="entry name" value="HhH2"/>
    <property type="match status" value="1"/>
</dbReference>
<organism evidence="5 6">
    <name type="scientific">Sugiyamaella lignohabitans</name>
    <dbReference type="NCBI Taxonomy" id="796027"/>
    <lineage>
        <taxon>Eukaryota</taxon>
        <taxon>Fungi</taxon>
        <taxon>Dikarya</taxon>
        <taxon>Ascomycota</taxon>
        <taxon>Saccharomycotina</taxon>
        <taxon>Dipodascomycetes</taxon>
        <taxon>Dipodascales</taxon>
        <taxon>Trichomonascaceae</taxon>
        <taxon>Sugiyamaella</taxon>
    </lineage>
</organism>
<sequence length="131" mass="14988">MVIEVLKRRNISYVVAPYEADAQLVYLEMNGYIQAIISEDSDLLVFGAQCMLTKMDNVGKCIEVRRDKFHTCQDLNLADFNDENLRVMAILSGCDYSPGISGIGPVKAYNLIRKYREFHRVSLRVTDIMLF</sequence>
<keyword evidence="2" id="KW-0255">Endonuclease</keyword>
<evidence type="ECO:0000256" key="2">
    <source>
        <dbReference type="ARBA" id="ARBA00022759"/>
    </source>
</evidence>
<dbReference type="InterPro" id="IPR029060">
    <property type="entry name" value="PIN-like_dom_sf"/>
</dbReference>
<dbReference type="GO" id="GO:0046872">
    <property type="term" value="F:metal ion binding"/>
    <property type="evidence" value="ECO:0007669"/>
    <property type="project" value="UniProtKB-KW"/>
</dbReference>
<keyword evidence="2" id="KW-0540">Nuclease</keyword>
<dbReference type="Gene3D" id="1.10.150.20">
    <property type="entry name" value="5' to 3' exonuclease, C-terminal subdomain"/>
    <property type="match status" value="1"/>
</dbReference>
<dbReference type="KEGG" id="slb:AWJ20_3087"/>
<dbReference type="EMBL" id="CP014503">
    <property type="protein sequence ID" value="ANB15459.1"/>
    <property type="molecule type" value="Genomic_DNA"/>
</dbReference>
<dbReference type="InterPro" id="IPR006086">
    <property type="entry name" value="XPG-I_dom"/>
</dbReference>
<gene>
    <name evidence="5" type="primary">DIN7</name>
    <name evidence="5" type="ORF">AWJ20_3087</name>
</gene>
<evidence type="ECO:0000259" key="4">
    <source>
        <dbReference type="SMART" id="SM00484"/>
    </source>
</evidence>
<accession>A0A167FLR7</accession>
<dbReference type="GO" id="GO:0017108">
    <property type="term" value="F:5'-flap endonuclease activity"/>
    <property type="evidence" value="ECO:0007669"/>
    <property type="project" value="TreeGrafter"/>
</dbReference>
<dbReference type="SUPFAM" id="SSF47807">
    <property type="entry name" value="5' to 3' exonuclease, C-terminal subdomain"/>
    <property type="match status" value="1"/>
</dbReference>
<dbReference type="SMART" id="SM00484">
    <property type="entry name" value="XPGI"/>
    <property type="match status" value="1"/>
</dbReference>
<dbReference type="PANTHER" id="PTHR11081">
    <property type="entry name" value="FLAP ENDONUCLEASE FAMILY MEMBER"/>
    <property type="match status" value="1"/>
</dbReference>
<keyword evidence="3" id="KW-0460">Magnesium</keyword>
<dbReference type="GO" id="GO:0006281">
    <property type="term" value="P:DNA repair"/>
    <property type="evidence" value="ECO:0007669"/>
    <property type="project" value="UniProtKB-ARBA"/>
</dbReference>
<dbReference type="OrthoDB" id="26491at2759"/>
<keyword evidence="6" id="KW-1185">Reference proteome</keyword>
<dbReference type="PRINTS" id="PR00853">
    <property type="entry name" value="XPGRADSUPER"/>
</dbReference>
<keyword evidence="2" id="KW-0378">Hydrolase</keyword>
<dbReference type="GO" id="GO:0003677">
    <property type="term" value="F:DNA binding"/>
    <property type="evidence" value="ECO:0007669"/>
    <property type="project" value="InterPro"/>
</dbReference>
<evidence type="ECO:0000256" key="3">
    <source>
        <dbReference type="ARBA" id="ARBA00022842"/>
    </source>
</evidence>
<reference evidence="5 6" key="1">
    <citation type="submission" date="2016-02" db="EMBL/GenBank/DDBJ databases">
        <title>Complete genome sequence and transcriptome regulation of the pentose utilising yeast Sugiyamaella lignohabitans.</title>
        <authorList>
            <person name="Bellasio M."/>
            <person name="Peymann A."/>
            <person name="Valli M."/>
            <person name="Sipitzky M."/>
            <person name="Graf A."/>
            <person name="Sauer M."/>
            <person name="Marx H."/>
            <person name="Mattanovich D."/>
        </authorList>
    </citation>
    <scope>NUCLEOTIDE SEQUENCE [LARGE SCALE GENOMIC DNA]</scope>
    <source>
        <strain evidence="5 6">CBS 10342</strain>
    </source>
</reference>
<dbReference type="InterPro" id="IPR036279">
    <property type="entry name" value="5-3_exonuclease_C_sf"/>
</dbReference>
<feature type="domain" description="XPG-I" evidence="4">
    <location>
        <begin position="7"/>
        <end position="77"/>
    </location>
</feature>
<dbReference type="InterPro" id="IPR006084">
    <property type="entry name" value="XPG/Rad2"/>
</dbReference>
<dbReference type="Pfam" id="PF00867">
    <property type="entry name" value="XPG_I"/>
    <property type="match status" value="1"/>
</dbReference>
<dbReference type="GeneID" id="30035070"/>
<keyword evidence="1" id="KW-0479">Metal-binding</keyword>
<dbReference type="PANTHER" id="PTHR11081:SF9">
    <property type="entry name" value="FLAP ENDONUCLEASE 1"/>
    <property type="match status" value="1"/>
</dbReference>
<name>A0A167FLR7_9ASCO</name>
<dbReference type="Proteomes" id="UP000189580">
    <property type="component" value="Chromosome b"/>
</dbReference>
<dbReference type="RefSeq" id="XP_018737936.1">
    <property type="nucleotide sequence ID" value="XM_018880082.1"/>
</dbReference>
<evidence type="ECO:0000313" key="5">
    <source>
        <dbReference type="EMBL" id="ANB15459.1"/>
    </source>
</evidence>